<evidence type="ECO:0000313" key="2">
    <source>
        <dbReference type="Proteomes" id="UP000284531"/>
    </source>
</evidence>
<comment type="caution">
    <text evidence="1">The sequence shown here is derived from an EMBL/GenBank/DDBJ whole genome shotgun (WGS) entry which is preliminary data.</text>
</comment>
<name>A0A419X9K9_9BACT</name>
<dbReference type="RefSeq" id="WP_120239228.1">
    <property type="nucleotide sequence ID" value="NZ_RAPQ01000008.1"/>
</dbReference>
<proteinExistence type="predicted"/>
<sequence length="108" mass="11956">MRLFENIQSVVEAGRLIKVSVPASKALIITNKTKSTAILHPNASSKIGYPLETKESLEIEDITEEAGFWVFLEASEIAEKEGLFLISQTETRDFTSQNTNNTVVIQKG</sequence>
<reference evidence="1 2" key="1">
    <citation type="submission" date="2018-09" db="EMBL/GenBank/DDBJ databases">
        <title>Genomic Encyclopedia of Archaeal and Bacterial Type Strains, Phase II (KMG-II): from individual species to whole genera.</title>
        <authorList>
            <person name="Goeker M."/>
        </authorList>
    </citation>
    <scope>NUCLEOTIDE SEQUENCE [LARGE SCALE GENOMIC DNA]</scope>
    <source>
        <strain evidence="1 2">DSM 21950</strain>
    </source>
</reference>
<gene>
    <name evidence="1" type="ORF">BXY64_1473</name>
</gene>
<dbReference type="Proteomes" id="UP000284531">
    <property type="component" value="Unassembled WGS sequence"/>
</dbReference>
<dbReference type="EMBL" id="RAPQ01000008">
    <property type="protein sequence ID" value="RKE04453.1"/>
    <property type="molecule type" value="Genomic_DNA"/>
</dbReference>
<dbReference type="OrthoDB" id="1120744at2"/>
<evidence type="ECO:0000313" key="1">
    <source>
        <dbReference type="EMBL" id="RKE04453.1"/>
    </source>
</evidence>
<dbReference type="AlphaFoldDB" id="A0A419X9K9"/>
<accession>A0A419X9K9</accession>
<keyword evidence="2" id="KW-1185">Reference proteome</keyword>
<organism evidence="1 2">
    <name type="scientific">Marinifilum flexuosum</name>
    <dbReference type="NCBI Taxonomy" id="1117708"/>
    <lineage>
        <taxon>Bacteria</taxon>
        <taxon>Pseudomonadati</taxon>
        <taxon>Bacteroidota</taxon>
        <taxon>Bacteroidia</taxon>
        <taxon>Marinilabiliales</taxon>
        <taxon>Marinifilaceae</taxon>
    </lineage>
</organism>
<protein>
    <submittedName>
        <fullName evidence="1">Uncharacterized protein</fullName>
    </submittedName>
</protein>